<comment type="caution">
    <text evidence="2">The sequence shown here is derived from an EMBL/GenBank/DDBJ whole genome shotgun (WGS) entry which is preliminary data.</text>
</comment>
<proteinExistence type="predicted"/>
<dbReference type="PANTHER" id="PTHR42695">
    <property type="entry name" value="GLUTAMINE AMIDOTRANSFERASE YLR126C-RELATED"/>
    <property type="match status" value="1"/>
</dbReference>
<dbReference type="Gene3D" id="3.40.50.880">
    <property type="match status" value="1"/>
</dbReference>
<dbReference type="AlphaFoldDB" id="A0A542SRL1"/>
<sequence>MSRVVDRAPSRLNPRYAEWMKPFLLVATRFDDAIADAEFESFWRLSGLREDQLARVRAEQGPMEPIDLRDYSGIIIGGGPFNASDPYETKTAVQRRVEREIGELVERVVAADFPLFGACYGVGTVATRLGAQVDRTFGEPVGAVTIEVSDEGRVDPLLAGLPRTFDAFVGHKEACRTLPPGATWLASSMTCPVQMFRYQNNQYVTQFHPELDSQGFAQRIAAYRDEGYFDPAEIDEVIARVKSATVDVPRHILARFAQRYATD</sequence>
<dbReference type="Proteomes" id="UP000316181">
    <property type="component" value="Unassembled WGS sequence"/>
</dbReference>
<evidence type="ECO:0000313" key="3">
    <source>
        <dbReference type="Proteomes" id="UP000316181"/>
    </source>
</evidence>
<dbReference type="SUPFAM" id="SSF52317">
    <property type="entry name" value="Class I glutamine amidotransferase-like"/>
    <property type="match status" value="1"/>
</dbReference>
<evidence type="ECO:0000259" key="1">
    <source>
        <dbReference type="Pfam" id="PF00117"/>
    </source>
</evidence>
<organism evidence="2 3">
    <name type="scientific">Rarobacter incanus</name>
    <dbReference type="NCBI Taxonomy" id="153494"/>
    <lineage>
        <taxon>Bacteria</taxon>
        <taxon>Bacillati</taxon>
        <taxon>Actinomycetota</taxon>
        <taxon>Actinomycetes</taxon>
        <taxon>Micrococcales</taxon>
        <taxon>Rarobacteraceae</taxon>
        <taxon>Rarobacter</taxon>
    </lineage>
</organism>
<dbReference type="CDD" id="cd01741">
    <property type="entry name" value="GATase1_1"/>
    <property type="match status" value="1"/>
</dbReference>
<dbReference type="EMBL" id="VFNV01000001">
    <property type="protein sequence ID" value="TQK77235.1"/>
    <property type="molecule type" value="Genomic_DNA"/>
</dbReference>
<protein>
    <submittedName>
        <fullName evidence="2">GMP synthase (Glutamine-hydrolysing)</fullName>
    </submittedName>
</protein>
<dbReference type="InterPro" id="IPR017926">
    <property type="entry name" value="GATASE"/>
</dbReference>
<dbReference type="NCBIfam" id="NF005743">
    <property type="entry name" value="PRK07567.1"/>
    <property type="match status" value="1"/>
</dbReference>
<dbReference type="InterPro" id="IPR029062">
    <property type="entry name" value="Class_I_gatase-like"/>
</dbReference>
<name>A0A542SRL1_9MICO</name>
<dbReference type="Pfam" id="PF00117">
    <property type="entry name" value="GATase"/>
    <property type="match status" value="1"/>
</dbReference>
<evidence type="ECO:0000313" key="2">
    <source>
        <dbReference type="EMBL" id="TQK77235.1"/>
    </source>
</evidence>
<reference evidence="2 3" key="1">
    <citation type="submission" date="2019-06" db="EMBL/GenBank/DDBJ databases">
        <title>Sequencing the genomes of 1000 actinobacteria strains.</title>
        <authorList>
            <person name="Klenk H.-P."/>
        </authorList>
    </citation>
    <scope>NUCLEOTIDE SEQUENCE [LARGE SCALE GENOMIC DNA]</scope>
    <source>
        <strain evidence="2 3">DSM 10596</strain>
    </source>
</reference>
<dbReference type="InterPro" id="IPR044992">
    <property type="entry name" value="ChyE-like"/>
</dbReference>
<dbReference type="GO" id="GO:0005829">
    <property type="term" value="C:cytosol"/>
    <property type="evidence" value="ECO:0007669"/>
    <property type="project" value="TreeGrafter"/>
</dbReference>
<accession>A0A542SRL1</accession>
<dbReference type="PANTHER" id="PTHR42695:SF5">
    <property type="entry name" value="GLUTAMINE AMIDOTRANSFERASE YLR126C-RELATED"/>
    <property type="match status" value="1"/>
</dbReference>
<feature type="domain" description="Glutamine amidotransferase" evidence="1">
    <location>
        <begin position="67"/>
        <end position="218"/>
    </location>
</feature>
<dbReference type="PROSITE" id="PS51273">
    <property type="entry name" value="GATASE_TYPE_1"/>
    <property type="match status" value="1"/>
</dbReference>
<gene>
    <name evidence="2" type="ORF">FB389_1952</name>
</gene>
<keyword evidence="3" id="KW-1185">Reference proteome</keyword>